<dbReference type="AlphaFoldDB" id="A0AAD4ZDT3"/>
<sequence length="222" mass="24815">MVALSSSVGLVKMKLGLVLSLHPLPHLLFHHSIGLSLVKYGEEALDQEVNFPEMLRRQSCNYLGDAKQGGKGKKNKCSIVTTGRGESSTIYHKTHADHPLFGVRRYVHKNHNSYDLVLHVNVTGPLSHKLQIQLHFKFAQLKPEGNYGFRMTSPPPLFSFDRLRPPLALSFVLLRPCLRLCFFDCLPSSSSSAFSIVYLPPPPPTWLFSSAISYFIPRSVGS</sequence>
<protein>
    <submittedName>
        <fullName evidence="1">Uncharacterized protein</fullName>
    </submittedName>
</protein>
<gene>
    <name evidence="1" type="ORF">L3X38_010200</name>
</gene>
<proteinExistence type="predicted"/>
<name>A0AAD4ZDT3_PRUDU</name>
<comment type="caution">
    <text evidence="1">The sequence shown here is derived from an EMBL/GenBank/DDBJ whole genome shotgun (WGS) entry which is preliminary data.</text>
</comment>
<evidence type="ECO:0000313" key="2">
    <source>
        <dbReference type="Proteomes" id="UP001054821"/>
    </source>
</evidence>
<dbReference type="EMBL" id="JAJFAZ020000002">
    <property type="protein sequence ID" value="KAI5342325.1"/>
    <property type="molecule type" value="Genomic_DNA"/>
</dbReference>
<keyword evidence="2" id="KW-1185">Reference proteome</keyword>
<dbReference type="Proteomes" id="UP001054821">
    <property type="component" value="Chromosome 2"/>
</dbReference>
<evidence type="ECO:0000313" key="1">
    <source>
        <dbReference type="EMBL" id="KAI5342325.1"/>
    </source>
</evidence>
<accession>A0AAD4ZDT3</accession>
<organism evidence="1 2">
    <name type="scientific">Prunus dulcis</name>
    <name type="common">Almond</name>
    <name type="synonym">Amygdalus dulcis</name>
    <dbReference type="NCBI Taxonomy" id="3755"/>
    <lineage>
        <taxon>Eukaryota</taxon>
        <taxon>Viridiplantae</taxon>
        <taxon>Streptophyta</taxon>
        <taxon>Embryophyta</taxon>
        <taxon>Tracheophyta</taxon>
        <taxon>Spermatophyta</taxon>
        <taxon>Magnoliopsida</taxon>
        <taxon>eudicotyledons</taxon>
        <taxon>Gunneridae</taxon>
        <taxon>Pentapetalae</taxon>
        <taxon>rosids</taxon>
        <taxon>fabids</taxon>
        <taxon>Rosales</taxon>
        <taxon>Rosaceae</taxon>
        <taxon>Amygdaloideae</taxon>
        <taxon>Amygdaleae</taxon>
        <taxon>Prunus</taxon>
    </lineage>
</organism>
<reference evidence="1 2" key="1">
    <citation type="journal article" date="2022" name="G3 (Bethesda)">
        <title>Whole-genome sequence and methylome profiling of the almond [Prunus dulcis (Mill.) D.A. Webb] cultivar 'Nonpareil'.</title>
        <authorList>
            <person name="D'Amico-Willman K.M."/>
            <person name="Ouma W.Z."/>
            <person name="Meulia T."/>
            <person name="Sideli G.M."/>
            <person name="Gradziel T.M."/>
            <person name="Fresnedo-Ramirez J."/>
        </authorList>
    </citation>
    <scope>NUCLEOTIDE SEQUENCE [LARGE SCALE GENOMIC DNA]</scope>
    <source>
        <strain evidence="1">Clone GOH B32 T37-40</strain>
    </source>
</reference>